<dbReference type="Pfam" id="PF19995">
    <property type="entry name" value="iSTAND"/>
    <property type="match status" value="1"/>
</dbReference>
<dbReference type="AlphaFoldDB" id="A0AAE3GUZ6"/>
<evidence type="ECO:0000313" key="5">
    <source>
        <dbReference type="Proteomes" id="UP001204953"/>
    </source>
</evidence>
<feature type="domain" description="Inactive STAND" evidence="3">
    <location>
        <begin position="87"/>
        <end position="229"/>
    </location>
</feature>
<protein>
    <submittedName>
        <fullName evidence="4">Uncharacterized protein</fullName>
    </submittedName>
</protein>
<sequence length="328" mass="37799">MTVGTEITREYLTKRIATKQEELAKVEYQLEEVINHDDELKLERKAQRLLKDIQDIDKQLKELERSNYSPNIRYLNLEKSFQKIDFHQAKKIANSINNKLDDASGAILLFLQRSTKQKGCYCLDEVLDLMVRDRKVGDDIIGDFRSYPIDLGSPISEFNEVEFSKRLASHLSSDSGACLPKSIERLCLSLRGGSTIFIRVENWDSVIDQENFLDWFIKEFWHPLISDLNPIFGEFGKIRFIVALVAKSKVFDDCSYLSPCFCTADTFQSGKAIELPLPDWTVEDIKKWLINFRGLSNAESLKLAKQIHRESEGTPDTICSILERDFKI</sequence>
<keyword evidence="5" id="KW-1185">Reference proteome</keyword>
<feature type="domain" description="Effector-associated" evidence="2">
    <location>
        <begin position="6"/>
        <end position="63"/>
    </location>
</feature>
<dbReference type="InterPro" id="IPR045475">
    <property type="entry name" value="iSTAND"/>
</dbReference>
<evidence type="ECO:0000313" key="4">
    <source>
        <dbReference type="EMBL" id="MCP2730373.1"/>
    </source>
</evidence>
<name>A0AAE3GUZ6_9CYAN</name>
<reference evidence="4" key="1">
    <citation type="submission" date="2022-06" db="EMBL/GenBank/DDBJ databases">
        <title>New cyanobacteria of genus Symplocastrum in benthos of Lake Baikal.</title>
        <authorList>
            <person name="Sorokovikova E."/>
            <person name="Tikhonova I."/>
            <person name="Krasnopeev A."/>
            <person name="Evseev P."/>
            <person name="Gladkikh A."/>
            <person name="Belykh O."/>
        </authorList>
    </citation>
    <scope>NUCLEOTIDE SEQUENCE</scope>
    <source>
        <strain evidence="4">BBK-W-15</strain>
    </source>
</reference>
<dbReference type="EMBL" id="JAMZMM010000193">
    <property type="protein sequence ID" value="MCP2730373.1"/>
    <property type="molecule type" value="Genomic_DNA"/>
</dbReference>
<comment type="caution">
    <text evidence="4">The sequence shown here is derived from an EMBL/GenBank/DDBJ whole genome shotgun (WGS) entry which is preliminary data.</text>
</comment>
<dbReference type="Proteomes" id="UP001204953">
    <property type="component" value="Unassembled WGS sequence"/>
</dbReference>
<dbReference type="RefSeq" id="WP_254013132.1">
    <property type="nucleotide sequence ID" value="NZ_JAMZMM010000193.1"/>
</dbReference>
<keyword evidence="1" id="KW-0175">Coiled coil</keyword>
<organism evidence="4 5">
    <name type="scientific">Limnofasciculus baicalensis BBK-W-15</name>
    <dbReference type="NCBI Taxonomy" id="2699891"/>
    <lineage>
        <taxon>Bacteria</taxon>
        <taxon>Bacillati</taxon>
        <taxon>Cyanobacteriota</taxon>
        <taxon>Cyanophyceae</taxon>
        <taxon>Coleofasciculales</taxon>
        <taxon>Coleofasciculaceae</taxon>
        <taxon>Limnofasciculus</taxon>
        <taxon>Limnofasciculus baicalensis</taxon>
    </lineage>
</organism>
<dbReference type="Pfam" id="PF19962">
    <property type="entry name" value="EAD9"/>
    <property type="match status" value="1"/>
</dbReference>
<evidence type="ECO:0000259" key="2">
    <source>
        <dbReference type="Pfam" id="PF19962"/>
    </source>
</evidence>
<dbReference type="InterPro" id="IPR045438">
    <property type="entry name" value="EAD9"/>
</dbReference>
<evidence type="ECO:0000259" key="3">
    <source>
        <dbReference type="Pfam" id="PF19995"/>
    </source>
</evidence>
<gene>
    <name evidence="4" type="ORF">NJ959_18230</name>
</gene>
<proteinExistence type="predicted"/>
<evidence type="ECO:0000256" key="1">
    <source>
        <dbReference type="SAM" id="Coils"/>
    </source>
</evidence>
<feature type="coiled-coil region" evidence="1">
    <location>
        <begin position="16"/>
        <end position="66"/>
    </location>
</feature>
<accession>A0AAE3GUZ6</accession>